<comment type="caution">
    <text evidence="1">The sequence shown here is derived from an EMBL/GenBank/DDBJ whole genome shotgun (WGS) entry which is preliminary data.</text>
</comment>
<dbReference type="AlphaFoldDB" id="A0A1R3I0Y9"/>
<sequence length="36" mass="4053">MAMEVKDMLFMNKGDGENSYVKSSGYTVLNLKPLQI</sequence>
<evidence type="ECO:0000313" key="1">
    <source>
        <dbReference type="EMBL" id="OMO76248.1"/>
    </source>
</evidence>
<accession>A0A1R3I0Y9</accession>
<evidence type="ECO:0000313" key="2">
    <source>
        <dbReference type="Proteomes" id="UP000187203"/>
    </source>
</evidence>
<proteinExistence type="predicted"/>
<dbReference type="Proteomes" id="UP000187203">
    <property type="component" value="Unassembled WGS sequence"/>
</dbReference>
<dbReference type="EMBL" id="AWUE01019102">
    <property type="protein sequence ID" value="OMO76248.1"/>
    <property type="molecule type" value="Genomic_DNA"/>
</dbReference>
<keyword evidence="2" id="KW-1185">Reference proteome</keyword>
<protein>
    <submittedName>
        <fullName evidence="1">Jasmonate O-methyltransferase-like protein</fullName>
    </submittedName>
</protein>
<organism evidence="1 2">
    <name type="scientific">Corchorus olitorius</name>
    <dbReference type="NCBI Taxonomy" id="93759"/>
    <lineage>
        <taxon>Eukaryota</taxon>
        <taxon>Viridiplantae</taxon>
        <taxon>Streptophyta</taxon>
        <taxon>Embryophyta</taxon>
        <taxon>Tracheophyta</taxon>
        <taxon>Spermatophyta</taxon>
        <taxon>Magnoliopsida</taxon>
        <taxon>eudicotyledons</taxon>
        <taxon>Gunneridae</taxon>
        <taxon>Pentapetalae</taxon>
        <taxon>rosids</taxon>
        <taxon>malvids</taxon>
        <taxon>Malvales</taxon>
        <taxon>Malvaceae</taxon>
        <taxon>Grewioideae</taxon>
        <taxon>Apeibeae</taxon>
        <taxon>Corchorus</taxon>
    </lineage>
</organism>
<name>A0A1R3I0Y9_9ROSI</name>
<gene>
    <name evidence="1" type="ORF">COLO4_25640</name>
</gene>
<reference evidence="2" key="1">
    <citation type="submission" date="2013-09" db="EMBL/GenBank/DDBJ databases">
        <title>Corchorus olitorius genome sequencing.</title>
        <authorList>
            <person name="Alam M."/>
            <person name="Haque M.S."/>
            <person name="Islam M.S."/>
            <person name="Emdad E.M."/>
            <person name="Islam M.M."/>
            <person name="Ahmed B."/>
            <person name="Halim A."/>
            <person name="Hossen Q.M.M."/>
            <person name="Hossain M.Z."/>
            <person name="Ahmed R."/>
            <person name="Khan M.M."/>
            <person name="Islam R."/>
            <person name="Rashid M.M."/>
            <person name="Khan S.A."/>
            <person name="Rahman M.S."/>
            <person name="Alam M."/>
            <person name="Yahiya A.S."/>
            <person name="Khan M.S."/>
            <person name="Azam M.S."/>
            <person name="Haque T."/>
            <person name="Lashkar M.Z.H."/>
            <person name="Akhand A.I."/>
            <person name="Morshed G."/>
            <person name="Roy S."/>
            <person name="Uddin K.S."/>
            <person name="Rabeya T."/>
            <person name="Hossain A.S."/>
            <person name="Chowdhury A."/>
            <person name="Snigdha A.R."/>
            <person name="Mortoza M.S."/>
            <person name="Matin S.A."/>
            <person name="Hoque S.M.E."/>
            <person name="Islam M.K."/>
            <person name="Roy D.K."/>
            <person name="Haider R."/>
            <person name="Moosa M.M."/>
            <person name="Elias S.M."/>
            <person name="Hasan A.M."/>
            <person name="Jahan S."/>
            <person name="Shafiuddin M."/>
            <person name="Mahmood N."/>
            <person name="Shommy N.S."/>
        </authorList>
    </citation>
    <scope>NUCLEOTIDE SEQUENCE [LARGE SCALE GENOMIC DNA]</scope>
    <source>
        <strain evidence="2">cv. O-4</strain>
    </source>
</reference>